<dbReference type="PANTHER" id="PTHR33539:SF1">
    <property type="entry name" value="UPF0764 PROTEIN C16ORF89"/>
    <property type="match status" value="1"/>
</dbReference>
<accession>A0A226MBW9</accession>
<evidence type="ECO:0000313" key="3">
    <source>
        <dbReference type="Proteomes" id="UP000198323"/>
    </source>
</evidence>
<comment type="caution">
    <text evidence="2">The sequence shown here is derived from an EMBL/GenBank/DDBJ whole genome shotgun (WGS) entry which is preliminary data.</text>
</comment>
<keyword evidence="3" id="KW-1185">Reference proteome</keyword>
<dbReference type="EMBL" id="MCFN01001972">
    <property type="protein sequence ID" value="OXB52783.1"/>
    <property type="molecule type" value="Genomic_DNA"/>
</dbReference>
<dbReference type="PANTHER" id="PTHR33539">
    <property type="entry name" value="UPF0764 PROTEIN C16ORF89"/>
    <property type="match status" value="1"/>
</dbReference>
<dbReference type="GO" id="GO:0005829">
    <property type="term" value="C:cytosol"/>
    <property type="evidence" value="ECO:0007669"/>
    <property type="project" value="TreeGrafter"/>
</dbReference>
<evidence type="ECO:0000313" key="2">
    <source>
        <dbReference type="EMBL" id="OXB52783.1"/>
    </source>
</evidence>
<dbReference type="OrthoDB" id="5949187at2759"/>
<dbReference type="Pfam" id="PF15882">
    <property type="entry name" value="DUF4735"/>
    <property type="match status" value="1"/>
</dbReference>
<protein>
    <submittedName>
        <fullName evidence="2">Uncharacterized protein</fullName>
    </submittedName>
</protein>
<dbReference type="STRING" id="9009.A0A226MBW9"/>
<keyword evidence="1" id="KW-0732">Signal</keyword>
<reference evidence="2 3" key="1">
    <citation type="submission" date="2016-07" db="EMBL/GenBank/DDBJ databases">
        <title>Disparate Historic Effective Population Sizes Predicted by Modern Levels of Genome Diversity for the Scaled Quail (Callipepla squamata) and the Northern Bobwhite (Colinus virginianus): Inferences from First and Second Generation Draft Genome Assemblies for Sympatric New World Quail.</title>
        <authorList>
            <person name="Oldeschulte D.L."/>
            <person name="Halley Y.A."/>
            <person name="Bhattarai E.K."/>
            <person name="Brashear W.A."/>
            <person name="Hill J."/>
            <person name="Metz R.P."/>
            <person name="Johnson C.D."/>
            <person name="Rollins D."/>
            <person name="Peterson M.J."/>
            <person name="Bickhart D.M."/>
            <person name="Decker J.E."/>
            <person name="Seabury C.M."/>
        </authorList>
    </citation>
    <scope>NUCLEOTIDE SEQUENCE [LARGE SCALE GENOMIC DNA]</scope>
    <source>
        <strain evidence="2 3">Texas</strain>
        <tissue evidence="2">Leg muscle</tissue>
    </source>
</reference>
<dbReference type="InterPro" id="IPR031751">
    <property type="entry name" value="DUF4735"/>
</dbReference>
<organism evidence="2 3">
    <name type="scientific">Callipepla squamata</name>
    <name type="common">Scaled quail</name>
    <dbReference type="NCBI Taxonomy" id="9009"/>
    <lineage>
        <taxon>Eukaryota</taxon>
        <taxon>Metazoa</taxon>
        <taxon>Chordata</taxon>
        <taxon>Craniata</taxon>
        <taxon>Vertebrata</taxon>
        <taxon>Euteleostomi</taxon>
        <taxon>Archelosauria</taxon>
        <taxon>Archosauria</taxon>
        <taxon>Dinosauria</taxon>
        <taxon>Saurischia</taxon>
        <taxon>Theropoda</taxon>
        <taxon>Coelurosauria</taxon>
        <taxon>Aves</taxon>
        <taxon>Neognathae</taxon>
        <taxon>Galloanserae</taxon>
        <taxon>Galliformes</taxon>
        <taxon>Odontophoridae</taxon>
        <taxon>Callipepla</taxon>
    </lineage>
</organism>
<dbReference type="GO" id="GO:0016020">
    <property type="term" value="C:membrane"/>
    <property type="evidence" value="ECO:0007669"/>
    <property type="project" value="TreeGrafter"/>
</dbReference>
<feature type="chain" id="PRO_5012736907" evidence="1">
    <location>
        <begin position="21"/>
        <end position="144"/>
    </location>
</feature>
<feature type="signal peptide" evidence="1">
    <location>
        <begin position="1"/>
        <end position="20"/>
    </location>
</feature>
<proteinExistence type="predicted"/>
<dbReference type="Proteomes" id="UP000198323">
    <property type="component" value="Unassembled WGS sequence"/>
</dbReference>
<evidence type="ECO:0000256" key="1">
    <source>
        <dbReference type="SAM" id="SignalP"/>
    </source>
</evidence>
<sequence>MPYLSFLLLVLACKASFLNAEPDVRSSIISVLEKVTVFVENRYRDVNLDAVLGFHVLQVMLCGMSGFSDFYKLRWLEKILTWQMPKEGCFGEPSEEIEHSSGVEDGKKLLRRVKRREMMFAGTTGKDEVIKVGLLDLHVILLRR</sequence>
<gene>
    <name evidence="2" type="ORF">ASZ78_004080</name>
</gene>
<dbReference type="AlphaFoldDB" id="A0A226MBW9"/>
<name>A0A226MBW9_CALSU</name>